<proteinExistence type="predicted"/>
<dbReference type="Pfam" id="PF00505">
    <property type="entry name" value="HMG_box"/>
    <property type="match status" value="1"/>
</dbReference>
<dbReference type="OrthoDB" id="6247875at2759"/>
<organism evidence="6 7">
    <name type="scientific">Phanerochaete sordida</name>
    <dbReference type="NCBI Taxonomy" id="48140"/>
    <lineage>
        <taxon>Eukaryota</taxon>
        <taxon>Fungi</taxon>
        <taxon>Dikarya</taxon>
        <taxon>Basidiomycota</taxon>
        <taxon>Agaricomycotina</taxon>
        <taxon>Agaricomycetes</taxon>
        <taxon>Polyporales</taxon>
        <taxon>Phanerochaetaceae</taxon>
        <taxon>Phanerochaete</taxon>
    </lineage>
</organism>
<evidence type="ECO:0000256" key="2">
    <source>
        <dbReference type="ARBA" id="ARBA00023242"/>
    </source>
</evidence>
<evidence type="ECO:0000259" key="5">
    <source>
        <dbReference type="PROSITE" id="PS50118"/>
    </source>
</evidence>
<reference evidence="6 7" key="1">
    <citation type="submission" date="2021-08" db="EMBL/GenBank/DDBJ databases">
        <title>Draft Genome Sequence of Phanerochaete sordida strain YK-624.</title>
        <authorList>
            <person name="Mori T."/>
            <person name="Dohra H."/>
            <person name="Suzuki T."/>
            <person name="Kawagishi H."/>
            <person name="Hirai H."/>
        </authorList>
    </citation>
    <scope>NUCLEOTIDE SEQUENCE [LARGE SCALE GENOMIC DNA]</scope>
    <source>
        <strain evidence="6 7">YK-624</strain>
    </source>
</reference>
<sequence length="494" mass="53963">MPAVRNARRSRRLLNRPPADPEYETLDEDVQAIPLDGLNIYDDSPRTPELTYDTASSSPSISTPEISPPSSPQSDDSDFAPPRSSTSTHGRKKKEGHIPRPSNAFIIFRSEMWKHDMGDEGVEKDHRQISRIAGIRWKKLDEKTKAQYQRKAKLAKEKHEQMYPGYKYAPTGKRKVKRRKTKANRDQEVAKAQMISDLIAQGYRQEDLTKALNDVEQQGMLKHQQAVASVASRSTRTAKVPARSSRFQPIAPRTREQPRRGSTHTPSVTVHPPSALGLEFSPSHSPDTQPEFVPPCSTVDEAVMPSIYAPWPSQLGSDESLLDPPMGDLGVLGLSSFGTAVPDYDPTFGNMFVAGCAPDPLCTPLQQFSPLNNMTSPLAPYTSIDAMASPLHVQSSPMLGVSMFGNGPGPSMSSPYNTPSSLMSSPEASLSPLSGTSLSSPDASYLSPGYSSPASSVDHIETLGESLSPPDTLFDEWIQDPSTPTSPSFSHHRL</sequence>
<feature type="compositionally biased region" description="Acidic residues" evidence="4">
    <location>
        <begin position="21"/>
        <end position="30"/>
    </location>
</feature>
<dbReference type="GO" id="GO:0000978">
    <property type="term" value="F:RNA polymerase II cis-regulatory region sequence-specific DNA binding"/>
    <property type="evidence" value="ECO:0007669"/>
    <property type="project" value="TreeGrafter"/>
</dbReference>
<feature type="region of interest" description="Disordered" evidence="4">
    <location>
        <begin position="404"/>
        <end position="494"/>
    </location>
</feature>
<dbReference type="InterPro" id="IPR051356">
    <property type="entry name" value="SOX/SOX-like_TF"/>
</dbReference>
<protein>
    <submittedName>
        <fullName evidence="6">HMG-box</fullName>
    </submittedName>
</protein>
<dbReference type="InterPro" id="IPR036910">
    <property type="entry name" value="HMG_box_dom_sf"/>
</dbReference>
<dbReference type="Proteomes" id="UP000703269">
    <property type="component" value="Unassembled WGS sequence"/>
</dbReference>
<evidence type="ECO:0000313" key="7">
    <source>
        <dbReference type="Proteomes" id="UP000703269"/>
    </source>
</evidence>
<feature type="region of interest" description="Disordered" evidence="4">
    <location>
        <begin position="1"/>
        <end position="101"/>
    </location>
</feature>
<keyword evidence="2 3" id="KW-0539">Nucleus</keyword>
<dbReference type="SUPFAM" id="SSF47095">
    <property type="entry name" value="HMG-box"/>
    <property type="match status" value="1"/>
</dbReference>
<evidence type="ECO:0000256" key="3">
    <source>
        <dbReference type="PROSITE-ProRule" id="PRU00267"/>
    </source>
</evidence>
<keyword evidence="1 3" id="KW-0238">DNA-binding</keyword>
<dbReference type="PANTHER" id="PTHR45789:SF2">
    <property type="entry name" value="FI18025P1"/>
    <property type="match status" value="1"/>
</dbReference>
<gene>
    <name evidence="6" type="ORF">PsYK624_039660</name>
</gene>
<name>A0A9P3LBJ0_9APHY</name>
<dbReference type="InterPro" id="IPR009071">
    <property type="entry name" value="HMG_box_dom"/>
</dbReference>
<feature type="region of interest" description="Disordered" evidence="4">
    <location>
        <begin position="226"/>
        <end position="292"/>
    </location>
</feature>
<feature type="compositionally biased region" description="Low complexity" evidence="4">
    <location>
        <begin position="53"/>
        <end position="65"/>
    </location>
</feature>
<dbReference type="PROSITE" id="PS50118">
    <property type="entry name" value="HMG_BOX_2"/>
    <property type="match status" value="1"/>
</dbReference>
<accession>A0A9P3LBJ0</accession>
<evidence type="ECO:0000256" key="1">
    <source>
        <dbReference type="ARBA" id="ARBA00023125"/>
    </source>
</evidence>
<feature type="DNA-binding region" description="HMG box" evidence="3">
    <location>
        <begin position="98"/>
        <end position="167"/>
    </location>
</feature>
<feature type="compositionally biased region" description="Basic residues" evidence="4">
    <location>
        <begin position="1"/>
        <end position="14"/>
    </location>
</feature>
<dbReference type="AlphaFoldDB" id="A0A9P3LBJ0"/>
<dbReference type="Gene3D" id="1.10.30.10">
    <property type="entry name" value="High mobility group box domain"/>
    <property type="match status" value="1"/>
</dbReference>
<feature type="domain" description="HMG box" evidence="5">
    <location>
        <begin position="98"/>
        <end position="167"/>
    </location>
</feature>
<keyword evidence="7" id="KW-1185">Reference proteome</keyword>
<dbReference type="GO" id="GO:0005634">
    <property type="term" value="C:nucleus"/>
    <property type="evidence" value="ECO:0007669"/>
    <property type="project" value="UniProtKB-UniRule"/>
</dbReference>
<evidence type="ECO:0000313" key="6">
    <source>
        <dbReference type="EMBL" id="GJE87882.1"/>
    </source>
</evidence>
<evidence type="ECO:0000256" key="4">
    <source>
        <dbReference type="SAM" id="MobiDB-lite"/>
    </source>
</evidence>
<dbReference type="EMBL" id="BPQB01000007">
    <property type="protein sequence ID" value="GJE87882.1"/>
    <property type="molecule type" value="Genomic_DNA"/>
</dbReference>
<dbReference type="GO" id="GO:0000981">
    <property type="term" value="F:DNA-binding transcription factor activity, RNA polymerase II-specific"/>
    <property type="evidence" value="ECO:0007669"/>
    <property type="project" value="TreeGrafter"/>
</dbReference>
<dbReference type="SMART" id="SM00398">
    <property type="entry name" value="HMG"/>
    <property type="match status" value="1"/>
</dbReference>
<dbReference type="PANTHER" id="PTHR45789">
    <property type="entry name" value="FI18025P1"/>
    <property type="match status" value="1"/>
</dbReference>
<dbReference type="CDD" id="cd01389">
    <property type="entry name" value="HMG-box_ROX1-like"/>
    <property type="match status" value="1"/>
</dbReference>
<comment type="caution">
    <text evidence="6">The sequence shown here is derived from an EMBL/GenBank/DDBJ whole genome shotgun (WGS) entry which is preliminary data.</text>
</comment>
<feature type="compositionally biased region" description="Low complexity" evidence="4">
    <location>
        <begin position="419"/>
        <end position="441"/>
    </location>
</feature>